<dbReference type="Gene3D" id="3.40.390.10">
    <property type="entry name" value="Collagenase (Catalytic Domain)"/>
    <property type="match status" value="1"/>
</dbReference>
<reference evidence="1 2" key="1">
    <citation type="journal article" date="2013" name="Int. J. Syst. Evol. Microbiol.">
        <title>Ilumatobacter nonamiense sp. nov. and Ilumatobacter coccineum sp. nov., isolated from seashore sand.</title>
        <authorList>
            <person name="Matsumoto A."/>
            <person name="Kasai H."/>
            <person name="Matsuo Y."/>
            <person name="Shizuri Y."/>
            <person name="Ichikawa N."/>
            <person name="Fujita N."/>
            <person name="Omura S."/>
            <person name="Takahashi Y."/>
        </authorList>
    </citation>
    <scope>NUCLEOTIDE SEQUENCE [LARGE SCALE GENOMIC DNA]</scope>
    <source>
        <strain evidence="2">NBRC 103263 / KCTC 29153 / YM16-304</strain>
    </source>
</reference>
<dbReference type="GO" id="GO:0004177">
    <property type="term" value="F:aminopeptidase activity"/>
    <property type="evidence" value="ECO:0007669"/>
    <property type="project" value="TreeGrafter"/>
</dbReference>
<dbReference type="PANTHER" id="PTHR30164:SF2">
    <property type="entry name" value="PROTEIN MTFA"/>
    <property type="match status" value="1"/>
</dbReference>
<dbReference type="AlphaFoldDB" id="A0A6C7E0S2"/>
<protein>
    <recommendedName>
        <fullName evidence="3">Zinc-dependent peptidase</fullName>
    </recommendedName>
</protein>
<evidence type="ECO:0000313" key="1">
    <source>
        <dbReference type="EMBL" id="BAN01844.1"/>
    </source>
</evidence>
<dbReference type="KEGG" id="aym:YM304_15300"/>
<dbReference type="GO" id="GO:0008237">
    <property type="term" value="F:metallopeptidase activity"/>
    <property type="evidence" value="ECO:0007669"/>
    <property type="project" value="InterPro"/>
</dbReference>
<organism evidence="1 2">
    <name type="scientific">Ilumatobacter coccineus (strain NBRC 103263 / KCTC 29153 / YM16-304)</name>
    <dbReference type="NCBI Taxonomy" id="1313172"/>
    <lineage>
        <taxon>Bacteria</taxon>
        <taxon>Bacillati</taxon>
        <taxon>Actinomycetota</taxon>
        <taxon>Acidimicrobiia</taxon>
        <taxon>Acidimicrobiales</taxon>
        <taxon>Ilumatobacteraceae</taxon>
        <taxon>Ilumatobacter</taxon>
    </lineage>
</organism>
<dbReference type="EMBL" id="AP012057">
    <property type="protein sequence ID" value="BAN01844.1"/>
    <property type="molecule type" value="Genomic_DNA"/>
</dbReference>
<dbReference type="Pfam" id="PF06167">
    <property type="entry name" value="Peptidase_M90"/>
    <property type="match status" value="1"/>
</dbReference>
<dbReference type="InterPro" id="IPR024079">
    <property type="entry name" value="MetalloPept_cat_dom_sf"/>
</dbReference>
<dbReference type="RefSeq" id="WP_015441091.1">
    <property type="nucleotide sequence ID" value="NC_020520.1"/>
</dbReference>
<evidence type="ECO:0000313" key="2">
    <source>
        <dbReference type="Proteomes" id="UP000011863"/>
    </source>
</evidence>
<dbReference type="PANTHER" id="PTHR30164">
    <property type="entry name" value="MTFA PEPTIDASE"/>
    <property type="match status" value="1"/>
</dbReference>
<dbReference type="CDD" id="cd20169">
    <property type="entry name" value="Peptidase_M90_mtfA"/>
    <property type="match status" value="1"/>
</dbReference>
<dbReference type="SUPFAM" id="SSF55486">
    <property type="entry name" value="Metalloproteases ('zincins'), catalytic domain"/>
    <property type="match status" value="1"/>
</dbReference>
<evidence type="ECO:0008006" key="3">
    <source>
        <dbReference type="Google" id="ProtNLM"/>
    </source>
</evidence>
<proteinExistence type="predicted"/>
<dbReference type="GO" id="GO:0005829">
    <property type="term" value="C:cytosol"/>
    <property type="evidence" value="ECO:0007669"/>
    <property type="project" value="TreeGrafter"/>
</dbReference>
<keyword evidence="2" id="KW-1185">Reference proteome</keyword>
<dbReference type="InterPro" id="IPR042252">
    <property type="entry name" value="MtfA_N"/>
</dbReference>
<dbReference type="Gene3D" id="1.10.472.150">
    <property type="entry name" value="Glucose-regulated metallo-peptidase M90, N-terminal domain"/>
    <property type="match status" value="1"/>
</dbReference>
<accession>A0A6C7E0S2</accession>
<name>A0A6C7E0S2_ILUCY</name>
<gene>
    <name evidence="1" type="ORF">YM304_15300</name>
</gene>
<sequence>MLSRVRGWFRRTPPSFDPTWEAVLRSGFDHWNLLDDAELERMRMLVARFFHGRRWEAAQGMDLTDEVKVLISAQASMLLLGLELDEYLDVSSVIVHKSTMRVKKQRPTGGGVWSGGTQHISGQAHHRGPVMLSWSAAQRGARVPERGMNVVYHEFAHRLDMMDGVTDGTPPLGDEAAQARWQQVFTEAFARVHDGESILRNYAGTNPAEFFAVATELFFNRPFDVFTHERDLYEELRSFYGQDPANRLVRAGIHPDA</sequence>
<dbReference type="Proteomes" id="UP000011863">
    <property type="component" value="Chromosome"/>
</dbReference>
<dbReference type="InterPro" id="IPR010384">
    <property type="entry name" value="MtfA_fam"/>
</dbReference>